<dbReference type="InterPro" id="IPR036986">
    <property type="entry name" value="S4_RNA-bd_sf"/>
</dbReference>
<dbReference type="NCBIfam" id="TIGR00478">
    <property type="entry name" value="tly"/>
    <property type="match status" value="1"/>
</dbReference>
<accession>A0A0G0W8L1</accession>
<evidence type="ECO:0000256" key="2">
    <source>
        <dbReference type="ARBA" id="ARBA00029460"/>
    </source>
</evidence>
<dbReference type="Gene3D" id="3.10.290.10">
    <property type="entry name" value="RNA-binding S4 domain"/>
    <property type="match status" value="1"/>
</dbReference>
<dbReference type="GO" id="GO:0008168">
    <property type="term" value="F:methyltransferase activity"/>
    <property type="evidence" value="ECO:0007669"/>
    <property type="project" value="InterPro"/>
</dbReference>
<dbReference type="Pfam" id="PF01728">
    <property type="entry name" value="FtsJ"/>
    <property type="match status" value="1"/>
</dbReference>
<reference evidence="5 6" key="1">
    <citation type="journal article" date="2015" name="Nature">
        <title>rRNA introns, odd ribosomes, and small enigmatic genomes across a large radiation of phyla.</title>
        <authorList>
            <person name="Brown C.T."/>
            <person name="Hug L.A."/>
            <person name="Thomas B.C."/>
            <person name="Sharon I."/>
            <person name="Castelle C.J."/>
            <person name="Singh A."/>
            <person name="Wilkins M.J."/>
            <person name="Williams K.H."/>
            <person name="Banfield J.F."/>
        </authorList>
    </citation>
    <scope>NUCLEOTIDE SEQUENCE [LARGE SCALE GENOMIC DNA]</scope>
</reference>
<dbReference type="SUPFAM" id="SSF55174">
    <property type="entry name" value="Alpha-L RNA-binding motif"/>
    <property type="match status" value="1"/>
</dbReference>
<dbReference type="SMART" id="SM00363">
    <property type="entry name" value="S4"/>
    <property type="match status" value="1"/>
</dbReference>
<dbReference type="EMBL" id="LCBL01000002">
    <property type="protein sequence ID" value="KKS09329.1"/>
    <property type="molecule type" value="Genomic_DNA"/>
</dbReference>
<dbReference type="PIRSF" id="PIRSF005578">
    <property type="entry name" value="TlyA"/>
    <property type="match status" value="1"/>
</dbReference>
<evidence type="ECO:0000256" key="1">
    <source>
        <dbReference type="ARBA" id="ARBA00022884"/>
    </source>
</evidence>
<dbReference type="PATRIC" id="fig|1618344.3.peg.439"/>
<name>A0A0G0W8L1_UNCC2</name>
<evidence type="ECO:0000259" key="4">
    <source>
        <dbReference type="SMART" id="SM00363"/>
    </source>
</evidence>
<dbReference type="SUPFAM" id="SSF53335">
    <property type="entry name" value="S-adenosyl-L-methionine-dependent methyltransferases"/>
    <property type="match status" value="1"/>
</dbReference>
<dbReference type="GO" id="GO:0003723">
    <property type="term" value="F:RNA binding"/>
    <property type="evidence" value="ECO:0007669"/>
    <property type="project" value="UniProtKB-KW"/>
</dbReference>
<sequence length="242" mass="27448">MKKRIDEFLVEKGLADSREKAKRLVMAGQVYIGEQRIDKPAQMVEETADVYVKEQFPYVSRGALKLEKAFREFKIDFKDKVIADIGASTGGFTDFSLQHGAKKSYAIDVGYGQLAHKLRQDTRVINMERTHFLDVEILPEKIDIFVADVSFISLKKIIPHIKKIVQNQGETSDVIALVKPQFEVGKEVADRYKGVIVDQNIRSKVLKDIVDFTLSQGFKVLGTTESPIEGAKGNREYLIYFK</sequence>
<comment type="caution">
    <text evidence="5">The sequence shown here is derived from an EMBL/GenBank/DDBJ whole genome shotgun (WGS) entry which is preliminary data.</text>
</comment>
<evidence type="ECO:0000313" key="6">
    <source>
        <dbReference type="Proteomes" id="UP000033869"/>
    </source>
</evidence>
<dbReference type="Gene3D" id="3.40.50.150">
    <property type="entry name" value="Vaccinia Virus protein VP39"/>
    <property type="match status" value="1"/>
</dbReference>
<dbReference type="PANTHER" id="PTHR32319:SF0">
    <property type="entry name" value="BACTERIAL HEMOLYSIN-LIKE PROTEIN"/>
    <property type="match status" value="1"/>
</dbReference>
<dbReference type="GO" id="GO:0032259">
    <property type="term" value="P:methylation"/>
    <property type="evidence" value="ECO:0007669"/>
    <property type="project" value="InterPro"/>
</dbReference>
<feature type="domain" description="RNA-binding S4" evidence="4">
    <location>
        <begin position="3"/>
        <end position="67"/>
    </location>
</feature>
<dbReference type="InterPro" id="IPR047048">
    <property type="entry name" value="TlyA"/>
</dbReference>
<dbReference type="PANTHER" id="PTHR32319">
    <property type="entry name" value="BACTERIAL HEMOLYSIN-LIKE PROTEIN"/>
    <property type="match status" value="1"/>
</dbReference>
<comment type="similarity">
    <text evidence="2">Belongs to the TlyA family.</text>
</comment>
<dbReference type="InterPro" id="IPR002942">
    <property type="entry name" value="S4_RNA-bd"/>
</dbReference>
<organism evidence="5 6">
    <name type="scientific">candidate division CPR2 bacterium GW2011_GWC1_41_48</name>
    <dbReference type="NCBI Taxonomy" id="1618344"/>
    <lineage>
        <taxon>Bacteria</taxon>
        <taxon>Bacteria division CPR2</taxon>
    </lineage>
</organism>
<evidence type="ECO:0000313" key="5">
    <source>
        <dbReference type="EMBL" id="KKS09329.1"/>
    </source>
</evidence>
<dbReference type="Pfam" id="PF01479">
    <property type="entry name" value="S4"/>
    <property type="match status" value="1"/>
</dbReference>
<gene>
    <name evidence="5" type="ORF">UU65_C0002G0107</name>
</gene>
<dbReference type="InterPro" id="IPR002877">
    <property type="entry name" value="RNA_MeTrfase_FtsJ_dom"/>
</dbReference>
<dbReference type="Proteomes" id="UP000033869">
    <property type="component" value="Unassembled WGS sequence"/>
</dbReference>
<dbReference type="CDD" id="cd00165">
    <property type="entry name" value="S4"/>
    <property type="match status" value="1"/>
</dbReference>
<dbReference type="AlphaFoldDB" id="A0A0G0W8L1"/>
<keyword evidence="1 3" id="KW-0694">RNA-binding</keyword>
<dbReference type="InterPro" id="IPR029063">
    <property type="entry name" value="SAM-dependent_MTases_sf"/>
</dbReference>
<dbReference type="PROSITE" id="PS50889">
    <property type="entry name" value="S4"/>
    <property type="match status" value="1"/>
</dbReference>
<proteinExistence type="inferred from homology"/>
<dbReference type="InterPro" id="IPR004538">
    <property type="entry name" value="Hemolysin_A/TlyA"/>
</dbReference>
<evidence type="ECO:0000256" key="3">
    <source>
        <dbReference type="PROSITE-ProRule" id="PRU00182"/>
    </source>
</evidence>
<protein>
    <submittedName>
        <fullName evidence="5">Hemolysin A</fullName>
    </submittedName>
</protein>